<dbReference type="AlphaFoldDB" id="A0A1E4SH38"/>
<dbReference type="RefSeq" id="XP_020063854.1">
    <property type="nucleotide sequence ID" value="XM_020206860.1"/>
</dbReference>
<evidence type="ECO:0000313" key="1">
    <source>
        <dbReference type="EMBL" id="ODV78732.1"/>
    </source>
</evidence>
<organism evidence="1 2">
    <name type="scientific">Suhomyces tanzawaensis NRRL Y-17324</name>
    <dbReference type="NCBI Taxonomy" id="984487"/>
    <lineage>
        <taxon>Eukaryota</taxon>
        <taxon>Fungi</taxon>
        <taxon>Dikarya</taxon>
        <taxon>Ascomycota</taxon>
        <taxon>Saccharomycotina</taxon>
        <taxon>Pichiomycetes</taxon>
        <taxon>Debaryomycetaceae</taxon>
        <taxon>Suhomyces</taxon>
    </lineage>
</organism>
<name>A0A1E4SH38_9ASCO</name>
<dbReference type="PANTHER" id="PTHR28031">
    <property type="entry name" value="PROLINE-RICH PROTEIN HUA1"/>
    <property type="match status" value="1"/>
</dbReference>
<protein>
    <submittedName>
        <fullName evidence="1">Uncharacterized protein</fullName>
    </submittedName>
</protein>
<dbReference type="OrthoDB" id="2405700at2759"/>
<dbReference type="Proteomes" id="UP000094285">
    <property type="component" value="Unassembled WGS sequence"/>
</dbReference>
<sequence length="184" mass="20542">MTLLVCAPTTWDFHSGFQEVLIVESASSPGIRSRMGKFAVIVGKSISSAIIPIIPTQNFHLTTRRGTFARSAASYENGDMCYYCWVKHYIRYHAYKSNPELSFKYSERYLCMKCYNTGYRIKNGTSCKNCWEGYGPRNDLQSVGNTMLPSLEFITTVMPLAALLDLSNPIPTVVKPGDPKTGGI</sequence>
<proteinExistence type="predicted"/>
<dbReference type="GeneID" id="30980997"/>
<evidence type="ECO:0000313" key="2">
    <source>
        <dbReference type="Proteomes" id="UP000094285"/>
    </source>
</evidence>
<dbReference type="STRING" id="984487.A0A1E4SH38"/>
<dbReference type="EMBL" id="KV453913">
    <property type="protein sequence ID" value="ODV78732.1"/>
    <property type="molecule type" value="Genomic_DNA"/>
</dbReference>
<gene>
    <name evidence="1" type="ORF">CANTADRAFT_22697</name>
</gene>
<dbReference type="GO" id="GO:0005737">
    <property type="term" value="C:cytoplasm"/>
    <property type="evidence" value="ECO:0007669"/>
    <property type="project" value="TreeGrafter"/>
</dbReference>
<keyword evidence="2" id="KW-1185">Reference proteome</keyword>
<accession>A0A1E4SH38</accession>
<dbReference type="PANTHER" id="PTHR28031:SF1">
    <property type="entry name" value="PROLINE-RICH PROTEIN HUA1"/>
    <property type="match status" value="1"/>
</dbReference>
<reference evidence="2" key="1">
    <citation type="submission" date="2016-05" db="EMBL/GenBank/DDBJ databases">
        <title>Comparative genomics of biotechnologically important yeasts.</title>
        <authorList>
            <consortium name="DOE Joint Genome Institute"/>
            <person name="Riley R."/>
            <person name="Haridas S."/>
            <person name="Wolfe K.H."/>
            <person name="Lopes M.R."/>
            <person name="Hittinger C.T."/>
            <person name="Goker M."/>
            <person name="Salamov A."/>
            <person name="Wisecaver J."/>
            <person name="Long T.M."/>
            <person name="Aerts A.L."/>
            <person name="Barry K."/>
            <person name="Choi C."/>
            <person name="Clum A."/>
            <person name="Coughlan A.Y."/>
            <person name="Deshpande S."/>
            <person name="Douglass A.P."/>
            <person name="Hanson S.J."/>
            <person name="Klenk H.-P."/>
            <person name="Labutti K."/>
            <person name="Lapidus A."/>
            <person name="Lindquist E."/>
            <person name="Lipzen A."/>
            <person name="Meier-Kolthoff J.P."/>
            <person name="Ohm R.A."/>
            <person name="Otillar R.P."/>
            <person name="Pangilinan J."/>
            <person name="Peng Y."/>
            <person name="Rokas A."/>
            <person name="Rosa C.A."/>
            <person name="Scheuner C."/>
            <person name="Sibirny A.A."/>
            <person name="Slot J.C."/>
            <person name="Stielow J.B."/>
            <person name="Sun H."/>
            <person name="Kurtzman C.P."/>
            <person name="Blackwell M."/>
            <person name="Grigoriev I.V."/>
            <person name="Jeffries T.W."/>
        </authorList>
    </citation>
    <scope>NUCLEOTIDE SEQUENCE [LARGE SCALE GENOMIC DNA]</scope>
    <source>
        <strain evidence="2">NRRL Y-17324</strain>
    </source>
</reference>
<dbReference type="InterPro" id="IPR038910">
    <property type="entry name" value="Hua1-like"/>
</dbReference>